<keyword evidence="3 6" id="KW-0812">Transmembrane</keyword>
<organism evidence="7">
    <name type="scientific">marine sediment metagenome</name>
    <dbReference type="NCBI Taxonomy" id="412755"/>
    <lineage>
        <taxon>unclassified sequences</taxon>
        <taxon>metagenomes</taxon>
        <taxon>ecological metagenomes</taxon>
    </lineage>
</organism>
<dbReference type="GO" id="GO:0016020">
    <property type="term" value="C:membrane"/>
    <property type="evidence" value="ECO:0007669"/>
    <property type="project" value="UniProtKB-SubCell"/>
</dbReference>
<feature type="transmembrane region" description="Helical" evidence="6">
    <location>
        <begin position="106"/>
        <end position="127"/>
    </location>
</feature>
<dbReference type="PANTHER" id="PTHR11101:SF80">
    <property type="entry name" value="PHOSPHATE TRANSPORTER"/>
    <property type="match status" value="1"/>
</dbReference>
<gene>
    <name evidence="7" type="ORF">S01H1_00592</name>
</gene>
<name>X0SD07_9ZZZZ</name>
<dbReference type="PANTHER" id="PTHR11101">
    <property type="entry name" value="PHOSPHATE TRANSPORTER"/>
    <property type="match status" value="1"/>
</dbReference>
<evidence type="ECO:0000256" key="2">
    <source>
        <dbReference type="ARBA" id="ARBA00022448"/>
    </source>
</evidence>
<dbReference type="GO" id="GO:0005315">
    <property type="term" value="F:phosphate transmembrane transporter activity"/>
    <property type="evidence" value="ECO:0007669"/>
    <property type="project" value="InterPro"/>
</dbReference>
<comment type="caution">
    <text evidence="7">The sequence shown here is derived from an EMBL/GenBank/DDBJ whole genome shotgun (WGS) entry which is preliminary data.</text>
</comment>
<evidence type="ECO:0008006" key="8">
    <source>
        <dbReference type="Google" id="ProtNLM"/>
    </source>
</evidence>
<evidence type="ECO:0000256" key="6">
    <source>
        <dbReference type="SAM" id="Phobius"/>
    </source>
</evidence>
<feature type="transmembrane region" description="Helical" evidence="6">
    <location>
        <begin position="216"/>
        <end position="237"/>
    </location>
</feature>
<proteinExistence type="predicted"/>
<protein>
    <recommendedName>
        <fullName evidence="8">Phosphate transporter</fullName>
    </recommendedName>
</protein>
<keyword evidence="4 6" id="KW-1133">Transmembrane helix</keyword>
<feature type="transmembrane region" description="Helical" evidence="6">
    <location>
        <begin position="304"/>
        <end position="330"/>
    </location>
</feature>
<evidence type="ECO:0000256" key="5">
    <source>
        <dbReference type="ARBA" id="ARBA00023136"/>
    </source>
</evidence>
<dbReference type="EMBL" id="BARS01000214">
    <property type="protein sequence ID" value="GAF73807.1"/>
    <property type="molecule type" value="Genomic_DNA"/>
</dbReference>
<feature type="transmembrane region" description="Helical" evidence="6">
    <location>
        <begin position="134"/>
        <end position="160"/>
    </location>
</feature>
<feature type="transmembrane region" description="Helical" evidence="6">
    <location>
        <begin position="44"/>
        <end position="67"/>
    </location>
</feature>
<dbReference type="Pfam" id="PF01384">
    <property type="entry name" value="PHO4"/>
    <property type="match status" value="1"/>
</dbReference>
<dbReference type="InterPro" id="IPR001204">
    <property type="entry name" value="Phos_transporter"/>
</dbReference>
<evidence type="ECO:0000256" key="1">
    <source>
        <dbReference type="ARBA" id="ARBA00004141"/>
    </source>
</evidence>
<dbReference type="GO" id="GO:0035435">
    <property type="term" value="P:phosphate ion transmembrane transport"/>
    <property type="evidence" value="ECO:0007669"/>
    <property type="project" value="TreeGrafter"/>
</dbReference>
<dbReference type="AlphaFoldDB" id="X0SD07"/>
<sequence length="334" mass="34408">MTDTFAFLVITFIIVLGFEAVNGWTDAPNAIATVVSTRVMAPAAAVAMAAFFNLVGALSGTAVATTIGKEIIDLDVVPLEVLAAGALSVIIWSIFAWYFGLPTSQSHGLVAGLAGAGVAVAGTDVLLMGGWVKVFAGVGLAVTVGFGGGLVVMNLLLWAIRKLSPSAVRRIFSPLQIASAAFMAWAHGTADGQKSIGVLAAAIVIYEGKPAGEFEVPLWIILLAATTMGLSTALGGWRIMRTLGMRLTHLEPVHGFAAEATAASTLGVASHFGLGIPLSTTHTIGSAIMGVGASKRLSAVRWGVGYNIVGAWILTFPICFVLGWLIALIVHQAA</sequence>
<evidence type="ECO:0000313" key="7">
    <source>
        <dbReference type="EMBL" id="GAF73807.1"/>
    </source>
</evidence>
<accession>X0SD07</accession>
<reference evidence="7" key="1">
    <citation type="journal article" date="2014" name="Front. Microbiol.">
        <title>High frequency of phylogenetically diverse reductive dehalogenase-homologous genes in deep subseafloor sedimentary metagenomes.</title>
        <authorList>
            <person name="Kawai M."/>
            <person name="Futagami T."/>
            <person name="Toyoda A."/>
            <person name="Takaki Y."/>
            <person name="Nishi S."/>
            <person name="Hori S."/>
            <person name="Arai W."/>
            <person name="Tsubouchi T."/>
            <person name="Morono Y."/>
            <person name="Uchiyama I."/>
            <person name="Ito T."/>
            <person name="Fujiyama A."/>
            <person name="Inagaki F."/>
            <person name="Takami H."/>
        </authorList>
    </citation>
    <scope>NUCLEOTIDE SEQUENCE</scope>
    <source>
        <strain evidence="7">Expedition CK06-06</strain>
    </source>
</reference>
<evidence type="ECO:0000256" key="4">
    <source>
        <dbReference type="ARBA" id="ARBA00022989"/>
    </source>
</evidence>
<feature type="transmembrane region" description="Helical" evidence="6">
    <location>
        <begin position="79"/>
        <end position="100"/>
    </location>
</feature>
<comment type="subcellular location">
    <subcellularLocation>
        <location evidence="1">Membrane</location>
        <topology evidence="1">Multi-pass membrane protein</topology>
    </subcellularLocation>
</comment>
<keyword evidence="2" id="KW-0813">Transport</keyword>
<evidence type="ECO:0000256" key="3">
    <source>
        <dbReference type="ARBA" id="ARBA00022692"/>
    </source>
</evidence>
<keyword evidence="5 6" id="KW-0472">Membrane</keyword>